<protein>
    <submittedName>
        <fullName evidence="3">DMT family transporter</fullName>
    </submittedName>
</protein>
<dbReference type="EMBL" id="SEUB01000008">
    <property type="protein sequence ID" value="RYM39205.1"/>
    <property type="molecule type" value="Genomic_DNA"/>
</dbReference>
<dbReference type="Pfam" id="PF00892">
    <property type="entry name" value="EamA"/>
    <property type="match status" value="2"/>
</dbReference>
<dbReference type="PANTHER" id="PTHR12715:SF4">
    <property type="entry name" value="EAMA DOMAIN-CONTAINING PROTEIN"/>
    <property type="match status" value="1"/>
</dbReference>
<feature type="transmembrane region" description="Helical" evidence="1">
    <location>
        <begin position="231"/>
        <end position="251"/>
    </location>
</feature>
<comment type="caution">
    <text evidence="3">The sequence shown here is derived from an EMBL/GenBank/DDBJ whole genome shotgun (WGS) entry which is preliminary data.</text>
</comment>
<gene>
    <name evidence="3" type="ORF">EVS84_21280</name>
</gene>
<keyword evidence="1" id="KW-1133">Transmembrane helix</keyword>
<evidence type="ECO:0000256" key="1">
    <source>
        <dbReference type="SAM" id="Phobius"/>
    </source>
</evidence>
<feature type="transmembrane region" description="Helical" evidence="1">
    <location>
        <begin position="197"/>
        <end position="219"/>
    </location>
</feature>
<feature type="domain" description="EamA" evidence="2">
    <location>
        <begin position="171"/>
        <end position="302"/>
    </location>
</feature>
<feature type="transmembrane region" description="Helical" evidence="1">
    <location>
        <begin position="140"/>
        <end position="159"/>
    </location>
</feature>
<feature type="transmembrane region" description="Helical" evidence="1">
    <location>
        <begin position="86"/>
        <end position="106"/>
    </location>
</feature>
<proteinExistence type="predicted"/>
<dbReference type="InterPro" id="IPR052756">
    <property type="entry name" value="Alkyne_AA_exporter"/>
</dbReference>
<dbReference type="GO" id="GO:0016020">
    <property type="term" value="C:membrane"/>
    <property type="evidence" value="ECO:0007669"/>
    <property type="project" value="InterPro"/>
</dbReference>
<evidence type="ECO:0000313" key="4">
    <source>
        <dbReference type="Proteomes" id="UP000291107"/>
    </source>
</evidence>
<dbReference type="PANTHER" id="PTHR12715">
    <property type="entry name" value="TRANSPORTER, DRUG/METABOLITE EXPORTER FAMILY"/>
    <property type="match status" value="1"/>
</dbReference>
<keyword evidence="1" id="KW-0812">Transmembrane</keyword>
<accession>A0A4Q4L0D7</accession>
<feature type="transmembrane region" description="Helical" evidence="1">
    <location>
        <begin position="165"/>
        <end position="185"/>
    </location>
</feature>
<reference evidence="3 4" key="1">
    <citation type="submission" date="2019-02" db="EMBL/GenBank/DDBJ databases">
        <title>Genome of Pseudomonas korensis isolated from heavy metal contaminated environment.</title>
        <authorList>
            <person name="Ayangbenro A.S."/>
            <person name="Babalola O."/>
        </authorList>
    </citation>
    <scope>NUCLEOTIDE SEQUENCE [LARGE SCALE GENOMIC DNA]</scope>
    <source>
        <strain evidence="3 4">AB36</strain>
    </source>
</reference>
<feature type="transmembrane region" description="Helical" evidence="1">
    <location>
        <begin position="54"/>
        <end position="74"/>
    </location>
</feature>
<sequence>MIRCPDTRRIHCLGASIMTSTSNCKIILAMAFVIGCWGYSPTGIHIGLQGYEPGHLALLRFLLASLLMALIAIVKGIRLPQWRDVPLLFALGFFAVSLHHVALNIGQQNISAGASSVLAQSSPLFSTLLARFVFKDCVSIWRWGCVLLGFVGVVIVVSGDRGLGAIDAHGLLILLAALSWSIYFALQKHHARRYDGFSLGCYAVWSGTLLLLIYLPGLADAVMQAPARAQWAVLMLGMFPSALAYLAWGFVLKHVDLSRATMTLYLIPPTAMGIASWGLGERPTLMVLMGAVVVLISVLALNLERGPGVVRAVETKA</sequence>
<feature type="transmembrane region" description="Helical" evidence="1">
    <location>
        <begin position="26"/>
        <end position="48"/>
    </location>
</feature>
<dbReference type="InterPro" id="IPR000620">
    <property type="entry name" value="EamA_dom"/>
</dbReference>
<evidence type="ECO:0000313" key="3">
    <source>
        <dbReference type="EMBL" id="RYM39205.1"/>
    </source>
</evidence>
<dbReference type="InterPro" id="IPR037185">
    <property type="entry name" value="EmrE-like"/>
</dbReference>
<dbReference type="Proteomes" id="UP000291107">
    <property type="component" value="Unassembled WGS sequence"/>
</dbReference>
<keyword evidence="1" id="KW-0472">Membrane</keyword>
<feature type="transmembrane region" description="Helical" evidence="1">
    <location>
        <begin position="285"/>
        <end position="303"/>
    </location>
</feature>
<feature type="transmembrane region" description="Helical" evidence="1">
    <location>
        <begin position="263"/>
        <end position="279"/>
    </location>
</feature>
<feature type="transmembrane region" description="Helical" evidence="1">
    <location>
        <begin position="112"/>
        <end position="133"/>
    </location>
</feature>
<dbReference type="SUPFAM" id="SSF103481">
    <property type="entry name" value="Multidrug resistance efflux transporter EmrE"/>
    <property type="match status" value="2"/>
</dbReference>
<name>A0A4Q4L0D7_9PSED</name>
<evidence type="ECO:0000259" key="2">
    <source>
        <dbReference type="Pfam" id="PF00892"/>
    </source>
</evidence>
<feature type="domain" description="EamA" evidence="2">
    <location>
        <begin position="27"/>
        <end position="157"/>
    </location>
</feature>
<dbReference type="AlphaFoldDB" id="A0A4Q4L0D7"/>
<organism evidence="3 4">
    <name type="scientific">Pseudomonas koreensis</name>
    <dbReference type="NCBI Taxonomy" id="198620"/>
    <lineage>
        <taxon>Bacteria</taxon>
        <taxon>Pseudomonadati</taxon>
        <taxon>Pseudomonadota</taxon>
        <taxon>Gammaproteobacteria</taxon>
        <taxon>Pseudomonadales</taxon>
        <taxon>Pseudomonadaceae</taxon>
        <taxon>Pseudomonas</taxon>
    </lineage>
</organism>